<dbReference type="InterPro" id="IPR040919">
    <property type="entry name" value="Asparaginase_C"/>
</dbReference>
<protein>
    <submittedName>
        <fullName evidence="5">Asparaginase</fullName>
    </submittedName>
</protein>
<dbReference type="Gene3D" id="3.40.50.40">
    <property type="match status" value="1"/>
</dbReference>
<dbReference type="SUPFAM" id="SSF53774">
    <property type="entry name" value="Glutaminase/Asparaginase"/>
    <property type="match status" value="1"/>
</dbReference>
<dbReference type="PANTHER" id="PTHR11707:SF28">
    <property type="entry name" value="60 KDA LYSOPHOSPHOLIPASE"/>
    <property type="match status" value="1"/>
</dbReference>
<dbReference type="PRINTS" id="PR00139">
    <property type="entry name" value="ASNGLNASE"/>
</dbReference>
<dbReference type="SMART" id="SM00870">
    <property type="entry name" value="Asparaginase"/>
    <property type="match status" value="1"/>
</dbReference>
<dbReference type="Gene3D" id="3.40.50.1170">
    <property type="entry name" value="L-asparaginase, N-terminal domain"/>
    <property type="match status" value="1"/>
</dbReference>
<dbReference type="Proteomes" id="UP001501570">
    <property type="component" value="Unassembled WGS sequence"/>
</dbReference>
<dbReference type="SFLD" id="SFLDS00057">
    <property type="entry name" value="Glutaminase/Asparaginase"/>
    <property type="match status" value="1"/>
</dbReference>
<dbReference type="PROSITE" id="PS51732">
    <property type="entry name" value="ASN_GLN_ASE_3"/>
    <property type="match status" value="1"/>
</dbReference>
<reference evidence="6" key="1">
    <citation type="journal article" date="2019" name="Int. J. Syst. Evol. Microbiol.">
        <title>The Global Catalogue of Microorganisms (GCM) 10K type strain sequencing project: providing services to taxonomists for standard genome sequencing and annotation.</title>
        <authorList>
            <consortium name="The Broad Institute Genomics Platform"/>
            <consortium name="The Broad Institute Genome Sequencing Center for Infectious Disease"/>
            <person name="Wu L."/>
            <person name="Ma J."/>
        </authorList>
    </citation>
    <scope>NUCLEOTIDE SEQUENCE [LARGE SCALE GENOMIC DNA]</scope>
    <source>
        <strain evidence="6">JCM 18304</strain>
    </source>
</reference>
<dbReference type="InterPro" id="IPR027473">
    <property type="entry name" value="L-asparaginase_C"/>
</dbReference>
<dbReference type="InterPro" id="IPR004550">
    <property type="entry name" value="AsnASE_II"/>
</dbReference>
<sequence length="357" mass="35664">MPSTTPGSPPRVTLFGLGGTIAMTGTGGVVPSLSAEQLVAAVPGLAGAGVELDVVSFRSRPGAAVTFADLTELAGAVRESLAAGTQGVVVTQGTDTIEETAYLLDLLRTGTAPIVVTGAMRNPTLAGADGPANLLAAVQVAASPHAAGLGCLVVFADEIHAAGRVRKSHATSPGTFVSPTGGPLGYVVEGSPVIVNRPARRYTIGAAPGQPTALPREPVGDAHPRHNPAPAALPRVGLYTATLGDDAALLPRFTEDLDGLVVAGFGAGHVPDTWVPALTEAAARIPVVLASRTGAGPVLSGTYGFPGSERDLLSRGLIRAGFLDSVKARILLHCLLAAGTDRAGIAAAFATVDGLGG</sequence>
<evidence type="ECO:0000313" key="6">
    <source>
        <dbReference type="Proteomes" id="UP001501570"/>
    </source>
</evidence>
<evidence type="ECO:0000259" key="4">
    <source>
        <dbReference type="Pfam" id="PF17763"/>
    </source>
</evidence>
<gene>
    <name evidence="5" type="ORF">GCM10023322_34760</name>
</gene>
<dbReference type="Pfam" id="PF17763">
    <property type="entry name" value="Asparaginase_C"/>
    <property type="match status" value="1"/>
</dbReference>
<keyword evidence="2" id="KW-0378">Hydrolase</keyword>
<evidence type="ECO:0000313" key="5">
    <source>
        <dbReference type="EMBL" id="GAA5187133.1"/>
    </source>
</evidence>
<dbReference type="InterPro" id="IPR027474">
    <property type="entry name" value="L-asparaginase_N"/>
</dbReference>
<proteinExistence type="inferred from homology"/>
<accession>A0ABP9RV64</accession>
<feature type="domain" description="Asparaginase/glutaminase C-terminal" evidence="4">
    <location>
        <begin position="235"/>
        <end position="349"/>
    </location>
</feature>
<dbReference type="InterPro" id="IPR006034">
    <property type="entry name" value="Asparaginase/glutaminase-like"/>
</dbReference>
<comment type="similarity">
    <text evidence="1">Belongs to the asparaginase 1 family.</text>
</comment>
<dbReference type="InterPro" id="IPR036152">
    <property type="entry name" value="Asp/glu_Ase-like_sf"/>
</dbReference>
<dbReference type="RefSeq" id="WP_345630776.1">
    <property type="nucleotide sequence ID" value="NZ_BAABJQ010000009.1"/>
</dbReference>
<organism evidence="5 6">
    <name type="scientific">Rugosimonospora acidiphila</name>
    <dbReference type="NCBI Taxonomy" id="556531"/>
    <lineage>
        <taxon>Bacteria</taxon>
        <taxon>Bacillati</taxon>
        <taxon>Actinomycetota</taxon>
        <taxon>Actinomycetes</taxon>
        <taxon>Micromonosporales</taxon>
        <taxon>Micromonosporaceae</taxon>
        <taxon>Rugosimonospora</taxon>
    </lineage>
</organism>
<dbReference type="Pfam" id="PF00710">
    <property type="entry name" value="Asparaginase"/>
    <property type="match status" value="1"/>
</dbReference>
<dbReference type="PIRSF" id="PIRSF001220">
    <property type="entry name" value="L-ASNase_gatD"/>
    <property type="match status" value="1"/>
</dbReference>
<comment type="caution">
    <text evidence="5">The sequence shown here is derived from an EMBL/GenBank/DDBJ whole genome shotgun (WGS) entry which is preliminary data.</text>
</comment>
<feature type="domain" description="L-asparaginase N-terminal" evidence="3">
    <location>
        <begin position="11"/>
        <end position="195"/>
    </location>
</feature>
<name>A0ABP9RV64_9ACTN</name>
<dbReference type="PANTHER" id="PTHR11707">
    <property type="entry name" value="L-ASPARAGINASE"/>
    <property type="match status" value="1"/>
</dbReference>
<dbReference type="EMBL" id="BAABJQ010000009">
    <property type="protein sequence ID" value="GAA5187133.1"/>
    <property type="molecule type" value="Genomic_DNA"/>
</dbReference>
<dbReference type="PIRSF" id="PIRSF500176">
    <property type="entry name" value="L_ASNase"/>
    <property type="match status" value="1"/>
</dbReference>
<evidence type="ECO:0000256" key="2">
    <source>
        <dbReference type="ARBA" id="ARBA00022801"/>
    </source>
</evidence>
<dbReference type="CDD" id="cd08964">
    <property type="entry name" value="L-asparaginase_II"/>
    <property type="match status" value="1"/>
</dbReference>
<keyword evidence="6" id="KW-1185">Reference proteome</keyword>
<evidence type="ECO:0000259" key="3">
    <source>
        <dbReference type="Pfam" id="PF00710"/>
    </source>
</evidence>
<dbReference type="InterPro" id="IPR037152">
    <property type="entry name" value="L-asparaginase_N_sf"/>
</dbReference>
<evidence type="ECO:0000256" key="1">
    <source>
        <dbReference type="ARBA" id="ARBA00010518"/>
    </source>
</evidence>